<dbReference type="GO" id="GO:0003677">
    <property type="term" value="F:DNA binding"/>
    <property type="evidence" value="ECO:0007669"/>
    <property type="project" value="InterPro"/>
</dbReference>
<keyword evidence="2" id="KW-0863">Zinc-finger</keyword>
<dbReference type="GO" id="GO:0006269">
    <property type="term" value="P:DNA replication, synthesis of primer"/>
    <property type="evidence" value="ECO:0007669"/>
    <property type="project" value="TreeGrafter"/>
</dbReference>
<dbReference type="EC" id="2.7.7.-" evidence="5"/>
<dbReference type="Gene3D" id="3.90.580.10">
    <property type="entry name" value="Zinc finger, CHC2-type domain"/>
    <property type="match status" value="1"/>
</dbReference>
<dbReference type="GO" id="GO:0005737">
    <property type="term" value="C:cytoplasm"/>
    <property type="evidence" value="ECO:0007669"/>
    <property type="project" value="TreeGrafter"/>
</dbReference>
<proteinExistence type="predicted"/>
<dbReference type="SUPFAM" id="SSF57783">
    <property type="entry name" value="Zinc beta-ribbon"/>
    <property type="match status" value="1"/>
</dbReference>
<organism evidence="5 6">
    <name type="scientific">Candidatus Magnetobacterium bavaricum</name>
    <dbReference type="NCBI Taxonomy" id="29290"/>
    <lineage>
        <taxon>Bacteria</taxon>
        <taxon>Pseudomonadati</taxon>
        <taxon>Nitrospirota</taxon>
        <taxon>Thermodesulfovibrionia</taxon>
        <taxon>Thermodesulfovibrionales</taxon>
        <taxon>Candidatus Magnetobacteriaceae</taxon>
        <taxon>Candidatus Magnetobacterium</taxon>
    </lineage>
</organism>
<feature type="domain" description="Zinc finger CHC2-type" evidence="4">
    <location>
        <begin position="29"/>
        <end position="76"/>
    </location>
</feature>
<keyword evidence="6" id="KW-1185">Reference proteome</keyword>
<evidence type="ECO:0000313" key="6">
    <source>
        <dbReference type="Proteomes" id="UP000033423"/>
    </source>
</evidence>
<reference evidence="5 6" key="1">
    <citation type="submission" date="2015-02" db="EMBL/GenBank/DDBJ databases">
        <title>Single-cell genomics of uncultivated deep-branching MTB reveals a conserved set of magnetosome genes.</title>
        <authorList>
            <person name="Kolinko S."/>
            <person name="Richter M."/>
            <person name="Glockner F.O."/>
            <person name="Brachmann A."/>
            <person name="Schuler D."/>
        </authorList>
    </citation>
    <scope>NUCLEOTIDE SEQUENCE [LARGE SCALE GENOMIC DNA]</scope>
    <source>
        <strain evidence="5">TM-1</strain>
    </source>
</reference>
<keyword evidence="3" id="KW-0862">Zinc</keyword>
<keyword evidence="1" id="KW-0479">Metal-binding</keyword>
<evidence type="ECO:0000313" key="5">
    <source>
        <dbReference type="EMBL" id="KJU86859.1"/>
    </source>
</evidence>
<dbReference type="Proteomes" id="UP000033423">
    <property type="component" value="Unassembled WGS sequence"/>
</dbReference>
<evidence type="ECO:0000259" key="4">
    <source>
        <dbReference type="SMART" id="SM00400"/>
    </source>
</evidence>
<evidence type="ECO:0000256" key="3">
    <source>
        <dbReference type="ARBA" id="ARBA00022833"/>
    </source>
</evidence>
<keyword evidence="5" id="KW-0548">Nucleotidyltransferase</keyword>
<protein>
    <submittedName>
        <fullName evidence="5">Zinc finger, CHC2-type domain protein</fullName>
        <ecNumber evidence="5">2.7.7.-</ecNumber>
    </submittedName>
</protein>
<accession>A0A0F3GY23</accession>
<comment type="caution">
    <text evidence="5">The sequence shown here is derived from an EMBL/GenBank/DDBJ whole genome shotgun (WGS) entry which is preliminary data.</text>
</comment>
<evidence type="ECO:0000256" key="1">
    <source>
        <dbReference type="ARBA" id="ARBA00022723"/>
    </source>
</evidence>
<dbReference type="InterPro" id="IPR036977">
    <property type="entry name" value="DNA_primase_Znf_CHC2"/>
</dbReference>
<sequence length="77" mass="8847">MLRLDEIHKPDIVEVVSQHITLKKVGNDYKGLCPFHDDKDPSLVIYVDTQRFKCFGCDTHGDVLDFVMRLKGLSLKD</sequence>
<dbReference type="InterPro" id="IPR002694">
    <property type="entry name" value="Znf_CHC2"/>
</dbReference>
<gene>
    <name evidence="5" type="ORF">MBAV_000947</name>
</gene>
<dbReference type="PANTHER" id="PTHR30313:SF2">
    <property type="entry name" value="DNA PRIMASE"/>
    <property type="match status" value="1"/>
</dbReference>
<name>A0A0F3GY23_9BACT</name>
<dbReference type="GO" id="GO:0003899">
    <property type="term" value="F:DNA-directed RNA polymerase activity"/>
    <property type="evidence" value="ECO:0007669"/>
    <property type="project" value="InterPro"/>
</dbReference>
<dbReference type="SMART" id="SM00400">
    <property type="entry name" value="ZnF_CHCC"/>
    <property type="match status" value="1"/>
</dbReference>
<evidence type="ECO:0000256" key="2">
    <source>
        <dbReference type="ARBA" id="ARBA00022771"/>
    </source>
</evidence>
<dbReference type="GO" id="GO:0008270">
    <property type="term" value="F:zinc ion binding"/>
    <property type="evidence" value="ECO:0007669"/>
    <property type="project" value="UniProtKB-KW"/>
</dbReference>
<dbReference type="PATRIC" id="fig|29290.4.peg.1227"/>
<dbReference type="InterPro" id="IPR050219">
    <property type="entry name" value="DnaG_primase"/>
</dbReference>
<dbReference type="EMBL" id="LACI01000431">
    <property type="protein sequence ID" value="KJU86859.1"/>
    <property type="molecule type" value="Genomic_DNA"/>
</dbReference>
<dbReference type="AlphaFoldDB" id="A0A0F3GY23"/>
<feature type="non-terminal residue" evidence="5">
    <location>
        <position position="77"/>
    </location>
</feature>
<keyword evidence="5" id="KW-0808">Transferase</keyword>
<dbReference type="Pfam" id="PF01807">
    <property type="entry name" value="Zn_ribbon_DnaG"/>
    <property type="match status" value="1"/>
</dbReference>
<dbReference type="PANTHER" id="PTHR30313">
    <property type="entry name" value="DNA PRIMASE"/>
    <property type="match status" value="1"/>
</dbReference>